<dbReference type="InterPro" id="IPR013783">
    <property type="entry name" value="Ig-like_fold"/>
</dbReference>
<dbReference type="RefSeq" id="WP_273987635.1">
    <property type="nucleotide sequence ID" value="NZ_BAABQT010000002.1"/>
</dbReference>
<evidence type="ECO:0000313" key="2">
    <source>
        <dbReference type="EMBL" id="WDA57704.1"/>
    </source>
</evidence>
<protein>
    <submittedName>
        <fullName evidence="2">Ig-like domain-containing protein</fullName>
    </submittedName>
</protein>
<feature type="region of interest" description="Disordered" evidence="1">
    <location>
        <begin position="1"/>
        <end position="24"/>
    </location>
</feature>
<evidence type="ECO:0000256" key="1">
    <source>
        <dbReference type="SAM" id="MobiDB-lite"/>
    </source>
</evidence>
<accession>A0ABY7UXS4</accession>
<gene>
    <name evidence="2" type="ORF">M8445_10065</name>
</gene>
<evidence type="ECO:0000313" key="3">
    <source>
        <dbReference type="Proteomes" id="UP001217044"/>
    </source>
</evidence>
<reference evidence="2 3" key="1">
    <citation type="submission" date="2022-12" db="EMBL/GenBank/DDBJ databases">
        <title>Genome Sequence of Deinococcus aquaticus Type Strain PB314.</title>
        <authorList>
            <person name="Albert C."/>
            <person name="Hill J."/>
            <person name="Boren L."/>
            <person name="Scholz-Ng S."/>
            <person name="Fatema N."/>
            <person name="Grosso R."/>
            <person name="Soboslay E."/>
            <person name="Tuohy J."/>
        </authorList>
    </citation>
    <scope>NUCLEOTIDE SEQUENCE [LARGE SCALE GENOMIC DNA]</scope>
    <source>
        <strain evidence="2 3">PB-314</strain>
    </source>
</reference>
<keyword evidence="3" id="KW-1185">Reference proteome</keyword>
<dbReference type="Proteomes" id="UP001217044">
    <property type="component" value="Chromosome"/>
</dbReference>
<name>A0ABY7UXS4_9DEIO</name>
<dbReference type="EMBL" id="CP115165">
    <property type="protein sequence ID" value="WDA57704.1"/>
    <property type="molecule type" value="Genomic_DNA"/>
</dbReference>
<dbReference type="Gene3D" id="2.60.40.10">
    <property type="entry name" value="Immunoglobulins"/>
    <property type="match status" value="1"/>
</dbReference>
<dbReference type="Pfam" id="PF17957">
    <property type="entry name" value="Big_7"/>
    <property type="match status" value="1"/>
</dbReference>
<organism evidence="2 3">
    <name type="scientific">Deinococcus aquaticus</name>
    <dbReference type="NCBI Taxonomy" id="328692"/>
    <lineage>
        <taxon>Bacteria</taxon>
        <taxon>Thermotogati</taxon>
        <taxon>Deinococcota</taxon>
        <taxon>Deinococci</taxon>
        <taxon>Deinococcales</taxon>
        <taxon>Deinococcaceae</taxon>
        <taxon>Deinococcus</taxon>
    </lineage>
</organism>
<proteinExistence type="predicted"/>
<sequence length="356" mass="36096">MTPFPVRPHTDSFPAQRGWTRDRSPVTARSCGAAALLLAALSGCTPPRSVPAQDDVPPVVTLGLGTPLSQSAPGVVHLLAGASDESGVAGVTFRRDGQLLGTDRAAPFEWTDPLGSGGTYRYGAEATDGAGNTAEQFLDVTITLPPGLTGVRGAAVQYAGEGSSGPLTQPWTGSAAPLVLSEAATGTELERSTLTGAGAVTLPLPTLAAGVGSVLSADVLGLRCDAPPTFSVPDARAVRASVTVGAQKAAPLSGSVTSVNGVPKETLRGSGGLLFSDRPVQVSGTVACVLPGLRDAGRSEVRGNVTFGLNLLRGWNAVSFTRTVNSSLPPVGVLQSVQPPAQWVVGGTDLPWPDRP</sequence>